<accession>A0A7X2N5J9</accession>
<feature type="domain" description="HNH nuclease" evidence="1">
    <location>
        <begin position="257"/>
        <end position="310"/>
    </location>
</feature>
<evidence type="ECO:0000259" key="1">
    <source>
        <dbReference type="Pfam" id="PF13391"/>
    </source>
</evidence>
<evidence type="ECO:0000313" key="3">
    <source>
        <dbReference type="Proteomes" id="UP000470082"/>
    </source>
</evidence>
<dbReference type="AlphaFoldDB" id="A0A7X2N5J9"/>
<proteinExistence type="predicted"/>
<dbReference type="EMBL" id="VUMM01000032">
    <property type="protein sequence ID" value="MSS02408.1"/>
    <property type="molecule type" value="Genomic_DNA"/>
</dbReference>
<organism evidence="2 3">
    <name type="scientific">Floccifex porci</name>
    <dbReference type="NCBI Taxonomy" id="2606629"/>
    <lineage>
        <taxon>Bacteria</taxon>
        <taxon>Bacillati</taxon>
        <taxon>Bacillota</taxon>
        <taxon>Erysipelotrichia</taxon>
        <taxon>Erysipelotrichales</taxon>
        <taxon>Erysipelotrichaceae</taxon>
        <taxon>Floccifex</taxon>
    </lineage>
</organism>
<evidence type="ECO:0000313" key="2">
    <source>
        <dbReference type="EMBL" id="MSS02408.1"/>
    </source>
</evidence>
<dbReference type="InterPro" id="IPR003615">
    <property type="entry name" value="HNH_nuc"/>
</dbReference>
<gene>
    <name evidence="2" type="ORF">FYJ50_10030</name>
</gene>
<reference evidence="2 3" key="1">
    <citation type="submission" date="2019-08" db="EMBL/GenBank/DDBJ databases">
        <title>In-depth cultivation of the pig gut microbiome towards novel bacterial diversity and tailored functional studies.</title>
        <authorList>
            <person name="Wylensek D."/>
            <person name="Hitch T.C.A."/>
            <person name="Clavel T."/>
        </authorList>
    </citation>
    <scope>NUCLEOTIDE SEQUENCE [LARGE SCALE GENOMIC DNA]</scope>
    <source>
        <strain evidence="2 3">LKV-178-WT-2G</strain>
    </source>
</reference>
<sequence length="358" mass="42710">MFKYVKDSDYLKTVIDLFVENITKKQNGLKVSFNNGFLEKEEGYKKRIVADAKNILCIDKWDLSNYSFINECVLKIMMHKDNNIVHYQQKIQFKNGIEDRPEHAAKLFYNLYKTNKDRKSYEDLADFFGYKTDVLSYLMFVKEPNRYVPCKKSIFIDRLEFLDIDSEMLKGRMTFDQYLKFNRAIDEVAKIYSDYVEQINLIDAHSFVWYSNRLFNQESQTFDKEKSLEKEKIKLLKTRINQRGYRNRVIARWNGCCSVTGCNCTELLIASHIKPWKDCYENNEWLNPKNGLLLVPNLDTLFDKGYISFDEKGKIIFSKCLDENSIRCFGLNEKMKLRIRPDNEMNEFLEYHRKNILK</sequence>
<name>A0A7X2N5J9_9FIRM</name>
<protein>
    <recommendedName>
        <fullName evidence="1">HNH nuclease domain-containing protein</fullName>
    </recommendedName>
</protein>
<keyword evidence="3" id="KW-1185">Reference proteome</keyword>
<dbReference type="Proteomes" id="UP000470082">
    <property type="component" value="Unassembled WGS sequence"/>
</dbReference>
<dbReference type="Pfam" id="PF13391">
    <property type="entry name" value="HNH_2"/>
    <property type="match status" value="1"/>
</dbReference>
<dbReference type="RefSeq" id="WP_154461580.1">
    <property type="nucleotide sequence ID" value="NZ_VUMM01000032.1"/>
</dbReference>
<comment type="caution">
    <text evidence="2">The sequence shown here is derived from an EMBL/GenBank/DDBJ whole genome shotgun (WGS) entry which is preliminary data.</text>
</comment>